<gene>
    <name evidence="5" type="primary">prmC</name>
    <name evidence="8" type="ORF">B0H50_12415</name>
</gene>
<dbReference type="InterPro" id="IPR019874">
    <property type="entry name" value="RF_methyltr_PrmC"/>
</dbReference>
<feature type="binding site" evidence="5">
    <location>
        <position position="189"/>
    </location>
    <ligand>
        <name>S-adenosyl-L-methionine</name>
        <dbReference type="ChEBI" id="CHEBI:59789"/>
    </ligand>
</feature>
<dbReference type="NCBIfam" id="TIGR03534">
    <property type="entry name" value="RF_mod_PrmC"/>
    <property type="match status" value="1"/>
</dbReference>
<feature type="binding site" evidence="5">
    <location>
        <begin position="121"/>
        <end position="125"/>
    </location>
    <ligand>
        <name>S-adenosyl-L-methionine</name>
        <dbReference type="ChEBI" id="CHEBI:59789"/>
    </ligand>
</feature>
<feature type="binding site" evidence="5">
    <location>
        <begin position="189"/>
        <end position="192"/>
    </location>
    <ligand>
        <name>substrate</name>
    </ligand>
</feature>
<comment type="caution">
    <text evidence="5">Lacks conserved residue(s) required for the propagation of feature annotation.</text>
</comment>
<dbReference type="InterPro" id="IPR004556">
    <property type="entry name" value="HemK-like"/>
</dbReference>
<sequence>MNTVLEILNKTTAFFQHKGIPDPRLDAQYILAHGLKMDRMELYLNFDRPLSERELEALRPLVARRAKREPLQHIVGSTSFCGSEIHCDRRALIPRPETESLIEILEERLKGKESCEIADIGTGSGAIAVALAANKKISNAKITATDISKDALDLAKENAALNKVEIEFFEGDLLNALPDGKKFDAIVSNPPYIPDGEKEKLQPEVRDYDPALALFGGEDGLTLVRKILTQSKDRLNPGAILLMEIGPEANEDKILEQESVNYPWLKWKGALKDFYGAYRFVEWEML</sequence>
<accession>A0ABX5LJL7</accession>
<evidence type="ECO:0000256" key="2">
    <source>
        <dbReference type="ARBA" id="ARBA00022679"/>
    </source>
</evidence>
<evidence type="ECO:0000259" key="6">
    <source>
        <dbReference type="Pfam" id="PF05175"/>
    </source>
</evidence>
<dbReference type="RefSeq" id="WP_106198483.1">
    <property type="nucleotide sequence ID" value="NZ_JAXEIU010000039.1"/>
</dbReference>
<keyword evidence="9" id="KW-1185">Reference proteome</keyword>
<evidence type="ECO:0000313" key="8">
    <source>
        <dbReference type="EMBL" id="PWK94024.1"/>
    </source>
</evidence>
<evidence type="ECO:0000256" key="4">
    <source>
        <dbReference type="ARBA" id="ARBA00048391"/>
    </source>
</evidence>
<dbReference type="InterPro" id="IPR007848">
    <property type="entry name" value="Small_mtfrase_dom"/>
</dbReference>
<dbReference type="CDD" id="cd02440">
    <property type="entry name" value="AdoMet_MTases"/>
    <property type="match status" value="1"/>
</dbReference>
<keyword evidence="3 5" id="KW-0949">S-adenosyl-L-methionine</keyword>
<comment type="caution">
    <text evidence="8">The sequence shown here is derived from an EMBL/GenBank/DDBJ whole genome shotgun (WGS) entry which is preliminary data.</text>
</comment>
<comment type="function">
    <text evidence="5">Methylates the class 1 translation termination release factors RF1/PrfA and RF2/PrfB on the glutamine residue of the universally conserved GGQ motif.</text>
</comment>
<dbReference type="EC" id="2.1.1.297" evidence="5"/>
<organism evidence="8 9">
    <name type="scientific">Hallerella porci</name>
    <dbReference type="NCBI Taxonomy" id="1945871"/>
    <lineage>
        <taxon>Bacteria</taxon>
        <taxon>Pseudomonadati</taxon>
        <taxon>Fibrobacterota</taxon>
        <taxon>Fibrobacteria</taxon>
        <taxon>Fibrobacterales</taxon>
        <taxon>Fibrobacteraceae</taxon>
        <taxon>Hallerella</taxon>
    </lineage>
</organism>
<feature type="domain" description="Release factor glutamine methyltransferase N-terminal" evidence="7">
    <location>
        <begin position="6"/>
        <end position="76"/>
    </location>
</feature>
<comment type="catalytic activity">
    <reaction evidence="4 5">
        <text>L-glutaminyl-[peptide chain release factor] + S-adenosyl-L-methionine = N(5)-methyl-L-glutaminyl-[peptide chain release factor] + S-adenosyl-L-homocysteine + H(+)</text>
        <dbReference type="Rhea" id="RHEA:42896"/>
        <dbReference type="Rhea" id="RHEA-COMP:10271"/>
        <dbReference type="Rhea" id="RHEA-COMP:10272"/>
        <dbReference type="ChEBI" id="CHEBI:15378"/>
        <dbReference type="ChEBI" id="CHEBI:30011"/>
        <dbReference type="ChEBI" id="CHEBI:57856"/>
        <dbReference type="ChEBI" id="CHEBI:59789"/>
        <dbReference type="ChEBI" id="CHEBI:61891"/>
        <dbReference type="EC" id="2.1.1.297"/>
    </reaction>
</comment>
<dbReference type="Gene3D" id="1.10.8.10">
    <property type="entry name" value="DNA helicase RuvA subunit, C-terminal domain"/>
    <property type="match status" value="1"/>
</dbReference>
<proteinExistence type="inferred from homology"/>
<evidence type="ECO:0000259" key="7">
    <source>
        <dbReference type="Pfam" id="PF17827"/>
    </source>
</evidence>
<dbReference type="InterPro" id="IPR002052">
    <property type="entry name" value="DNA_methylase_N6_adenine_CS"/>
</dbReference>
<dbReference type="InterPro" id="IPR029063">
    <property type="entry name" value="SAM-dependent_MTases_sf"/>
</dbReference>
<comment type="similarity">
    <text evidence="5">Belongs to the protein N5-glutamine methyltransferase family. PrmC subfamily.</text>
</comment>
<protein>
    <recommendedName>
        <fullName evidence="5">Release factor glutamine methyltransferase</fullName>
        <shortName evidence="5">RF MTase</shortName>
        <ecNumber evidence="5">2.1.1.297</ecNumber>
    </recommendedName>
    <alternativeName>
        <fullName evidence="5">N5-glutamine methyltransferase PrmC</fullName>
    </alternativeName>
    <alternativeName>
        <fullName evidence="5">Protein-(glutamine-N5) MTase PrmC</fullName>
    </alternativeName>
    <alternativeName>
        <fullName evidence="5">Protein-glutamine N-methyltransferase PrmC</fullName>
    </alternativeName>
</protein>
<dbReference type="SUPFAM" id="SSF53335">
    <property type="entry name" value="S-adenosyl-L-methionine-dependent methyltransferases"/>
    <property type="match status" value="1"/>
</dbReference>
<evidence type="ECO:0000256" key="3">
    <source>
        <dbReference type="ARBA" id="ARBA00022691"/>
    </source>
</evidence>
<evidence type="ECO:0000256" key="1">
    <source>
        <dbReference type="ARBA" id="ARBA00022603"/>
    </source>
</evidence>
<dbReference type="PANTHER" id="PTHR18895">
    <property type="entry name" value="HEMK METHYLTRANSFERASE"/>
    <property type="match status" value="1"/>
</dbReference>
<dbReference type="PANTHER" id="PTHR18895:SF74">
    <property type="entry name" value="MTRF1L RELEASE FACTOR GLUTAMINE METHYLTRANSFERASE"/>
    <property type="match status" value="1"/>
</dbReference>
<reference evidence="8 9" key="1">
    <citation type="submission" date="2018-05" db="EMBL/GenBank/DDBJ databases">
        <title>Animal gut microbial communities from fecal samples from Wisconsin, USA.</title>
        <authorList>
            <person name="Neumann A."/>
        </authorList>
    </citation>
    <scope>NUCLEOTIDE SEQUENCE [LARGE SCALE GENOMIC DNA]</scope>
    <source>
        <strain evidence="8 9">UWS4</strain>
    </source>
</reference>
<evidence type="ECO:0000313" key="9">
    <source>
        <dbReference type="Proteomes" id="UP000245523"/>
    </source>
</evidence>
<dbReference type="InterPro" id="IPR050320">
    <property type="entry name" value="N5-glutamine_MTase"/>
</dbReference>
<evidence type="ECO:0000256" key="5">
    <source>
        <dbReference type="HAMAP-Rule" id="MF_02126"/>
    </source>
</evidence>
<feature type="domain" description="Methyltransferase small" evidence="6">
    <location>
        <begin position="104"/>
        <end position="196"/>
    </location>
</feature>
<dbReference type="EMBL" id="QGHD01000024">
    <property type="protein sequence ID" value="PWK94024.1"/>
    <property type="molecule type" value="Genomic_DNA"/>
</dbReference>
<name>A0ABX5LJL7_9BACT</name>
<keyword evidence="2 5" id="KW-0808">Transferase</keyword>
<keyword evidence="1 5" id="KW-0489">Methyltransferase</keyword>
<feature type="binding site" evidence="5">
    <location>
        <position position="146"/>
    </location>
    <ligand>
        <name>S-adenosyl-L-methionine</name>
        <dbReference type="ChEBI" id="CHEBI:59789"/>
    </ligand>
</feature>
<dbReference type="PROSITE" id="PS00092">
    <property type="entry name" value="N6_MTASE"/>
    <property type="match status" value="1"/>
</dbReference>
<dbReference type="Pfam" id="PF05175">
    <property type="entry name" value="MTS"/>
    <property type="match status" value="1"/>
</dbReference>
<dbReference type="HAMAP" id="MF_02126">
    <property type="entry name" value="RF_methyltr_PrmC"/>
    <property type="match status" value="1"/>
</dbReference>
<dbReference type="InterPro" id="IPR040758">
    <property type="entry name" value="PrmC_N"/>
</dbReference>
<dbReference type="Proteomes" id="UP000245523">
    <property type="component" value="Unassembled WGS sequence"/>
</dbReference>
<dbReference type="Gene3D" id="3.40.50.150">
    <property type="entry name" value="Vaccinia Virus protein VP39"/>
    <property type="match status" value="1"/>
</dbReference>
<dbReference type="NCBIfam" id="TIGR00536">
    <property type="entry name" value="hemK_fam"/>
    <property type="match status" value="1"/>
</dbReference>
<dbReference type="Pfam" id="PF17827">
    <property type="entry name" value="PrmC_N"/>
    <property type="match status" value="1"/>
</dbReference>